<sequence>MKHLSVFAILIFCLACSSGSEELTADEIVKNAIAHAGGDKYDHAKIHFQFRDMEYASSRDGGKYVYQRFQKDSLDNLITDELSNEGFRRMINDSVVSLSDSLKKVYSNSVNSVHYFVQLPYGLDAAAANKKLLGKDTIKGKEYYEIQVSFDAEGGGTDHEDEYVYWIDTQHYEVDYLAYNYEVNGGGVRFRKAYNPRTVGGIRFVDYENYKYDDLAVKLSKLDSLFTAGKLQKVSTIQTEAIEVTRD</sequence>
<keyword evidence="2" id="KW-1185">Reference proteome</keyword>
<name>A0A1L7I838_9FLAO</name>
<dbReference type="AlphaFoldDB" id="A0A1L7I838"/>
<dbReference type="STRING" id="1229726.GRFL_2541"/>
<dbReference type="RefSeq" id="WP_083644953.1">
    <property type="nucleotide sequence ID" value="NZ_AMRU01000007.1"/>
</dbReference>
<evidence type="ECO:0000313" key="2">
    <source>
        <dbReference type="Proteomes" id="UP000186230"/>
    </source>
</evidence>
<proteinExistence type="predicted"/>
<dbReference type="InterPro" id="IPR045444">
    <property type="entry name" value="DUF6503"/>
</dbReference>
<dbReference type="Pfam" id="PF20113">
    <property type="entry name" value="DUF6503"/>
    <property type="match status" value="1"/>
</dbReference>
<organism evidence="1 2">
    <name type="scientific">Christiangramia flava JLT2011</name>
    <dbReference type="NCBI Taxonomy" id="1229726"/>
    <lineage>
        <taxon>Bacteria</taxon>
        <taxon>Pseudomonadati</taxon>
        <taxon>Bacteroidota</taxon>
        <taxon>Flavobacteriia</taxon>
        <taxon>Flavobacteriales</taxon>
        <taxon>Flavobacteriaceae</taxon>
        <taxon>Christiangramia</taxon>
    </lineage>
</organism>
<dbReference type="EMBL" id="CP016359">
    <property type="protein sequence ID" value="APU69265.1"/>
    <property type="molecule type" value="Genomic_DNA"/>
</dbReference>
<reference evidence="1 2" key="1">
    <citation type="submission" date="2016-07" db="EMBL/GenBank/DDBJ databases">
        <title>Multi-omics approach to identify versatile polysaccharide utilization systems of a marine flavobacterium Gramella flava.</title>
        <authorList>
            <person name="Tang K."/>
        </authorList>
    </citation>
    <scope>NUCLEOTIDE SEQUENCE [LARGE SCALE GENOMIC DNA]</scope>
    <source>
        <strain evidence="1 2">JLT2011</strain>
    </source>
</reference>
<evidence type="ECO:0000313" key="1">
    <source>
        <dbReference type="EMBL" id="APU69265.1"/>
    </source>
</evidence>
<accession>A0A1L7I838</accession>
<protein>
    <submittedName>
        <fullName evidence="1">Uncharacterized protein</fullName>
    </submittedName>
</protein>
<dbReference type="OrthoDB" id="982433at2"/>
<dbReference type="Proteomes" id="UP000186230">
    <property type="component" value="Chromosome"/>
</dbReference>
<gene>
    <name evidence="1" type="ORF">GRFL_2541</name>
</gene>
<dbReference type="KEGG" id="gfl:GRFL_2541"/>